<name>E3BLB5_9VIBR</name>
<dbReference type="InterPro" id="IPR034746">
    <property type="entry name" value="POTRA"/>
</dbReference>
<evidence type="ECO:0000313" key="11">
    <source>
        <dbReference type="Proteomes" id="UP000002943"/>
    </source>
</evidence>
<keyword evidence="7" id="KW-0472">Membrane</keyword>
<reference evidence="10 11" key="1">
    <citation type="journal article" date="2012" name="Int. J. Syst. Evol. Microbiol.">
        <title>Vibrio caribbeanicus sp. nov., isolated from the marine sponge Scleritoderma cyanea.</title>
        <authorList>
            <person name="Hoffmann M."/>
            <person name="Monday S.R."/>
            <person name="Allard M.W."/>
            <person name="Strain E.A."/>
            <person name="Whittaker P."/>
            <person name="Naum M."/>
            <person name="McCarthy P.J."/>
            <person name="Lopez J.V."/>
            <person name="Fischer M."/>
            <person name="Brown E.W."/>
        </authorList>
    </citation>
    <scope>NUCLEOTIDE SEQUENCE [LARGE SCALE GENOMIC DNA]</scope>
    <source>
        <strain evidence="10 11">ATCC BAA-2122</strain>
    </source>
</reference>
<keyword evidence="3" id="KW-0813">Transport</keyword>
<keyword evidence="4" id="KW-1134">Transmembrane beta strand</keyword>
<keyword evidence="8" id="KW-0998">Cell outer membrane</keyword>
<comment type="subcellular location">
    <subcellularLocation>
        <location evidence="1">Cell outer membrane</location>
    </subcellularLocation>
</comment>
<dbReference type="EMBL" id="AEIU01000077">
    <property type="protein sequence ID" value="EFP96157.1"/>
    <property type="molecule type" value="Genomic_DNA"/>
</dbReference>
<evidence type="ECO:0000256" key="7">
    <source>
        <dbReference type="ARBA" id="ARBA00023136"/>
    </source>
</evidence>
<sequence>MGIRKKSRFKLVKLRPQHEFEKGAKPLNQSKVFYFLVVSPLVGSSNHVIASQQIPDAGQIIDQLNESTVTPKEGFIAPLVKPKVHQELKHGGITVKINEITINGNTAFSDQELLSHLNATGKEYDFSGIRSLANQIMDFYQAKGYPFSRAFIPAQQIEKGQLHIEVIEGYYGESSVFIDDEDKTYTQSAEMYLADLEAGKIIKGDELERTTLILSDQPGYYYVPVIRPGKNIGEGDLIVKAIPQKKYGGKIRIDNNGNRYTGRGRIELSSHVNGSLTFGDKIDSVLVYTEEHMWFGSITYSLPLNPSGLRGNISGQRTAYELGKEFDSLEAYGTAEIISFGMSYPLIRSQKNNLSISTTFQKKWLEDVQGIASSTSKKSSQTMVNSLSYDNRDPYFGGGITYGAISWTHGKVKLDDNLMVLDRATANTAGVFDKINLDIARIQALPIKDWSLYLHITAQKSYENLDSSEDFGLGGPNGVRSYPTGESYGDEGILGQIEFRYAYNSNLNYYFFYDYGHTKTNKTTWSDTDNDRSIGGAGVGIRANYGQLNADSVLAWRHIGGDPQSDSRITIPMFWLNISYNF</sequence>
<dbReference type="STRING" id="796620.VIBC2010_06669"/>
<dbReference type="Proteomes" id="UP000002943">
    <property type="component" value="Unassembled WGS sequence"/>
</dbReference>
<evidence type="ECO:0000256" key="3">
    <source>
        <dbReference type="ARBA" id="ARBA00022448"/>
    </source>
</evidence>
<dbReference type="PANTHER" id="PTHR34597">
    <property type="entry name" value="SLR1661 PROTEIN"/>
    <property type="match status" value="1"/>
</dbReference>
<dbReference type="GO" id="GO:0008320">
    <property type="term" value="F:protein transmembrane transporter activity"/>
    <property type="evidence" value="ECO:0007669"/>
    <property type="project" value="TreeGrafter"/>
</dbReference>
<dbReference type="eggNOG" id="COG2831">
    <property type="taxonomic scope" value="Bacteria"/>
</dbReference>
<dbReference type="Pfam" id="PF08479">
    <property type="entry name" value="POTRA_2"/>
    <property type="match status" value="1"/>
</dbReference>
<evidence type="ECO:0000256" key="2">
    <source>
        <dbReference type="ARBA" id="ARBA00009055"/>
    </source>
</evidence>
<organism evidence="10 11">
    <name type="scientific">Vibrio caribbeanicus ATCC BAA-2122</name>
    <dbReference type="NCBI Taxonomy" id="796620"/>
    <lineage>
        <taxon>Bacteria</taxon>
        <taxon>Pseudomonadati</taxon>
        <taxon>Pseudomonadota</taxon>
        <taxon>Gammaproteobacteria</taxon>
        <taxon>Vibrionales</taxon>
        <taxon>Vibrionaceae</taxon>
        <taxon>Vibrio</taxon>
    </lineage>
</organism>
<dbReference type="InterPro" id="IPR005565">
    <property type="entry name" value="Hemolysn_activator_HlyB_C"/>
</dbReference>
<evidence type="ECO:0000259" key="9">
    <source>
        <dbReference type="PROSITE" id="PS51779"/>
    </source>
</evidence>
<dbReference type="InterPro" id="IPR013686">
    <property type="entry name" value="Polypept-transport_assoc_ShlB"/>
</dbReference>
<evidence type="ECO:0000256" key="1">
    <source>
        <dbReference type="ARBA" id="ARBA00004442"/>
    </source>
</evidence>
<dbReference type="PANTHER" id="PTHR34597:SF1">
    <property type="entry name" value="HEME_HEMOPEXIN TRANSPORTER PROTEIN HUXB"/>
    <property type="match status" value="1"/>
</dbReference>
<dbReference type="GO" id="GO:0009279">
    <property type="term" value="C:cell outer membrane"/>
    <property type="evidence" value="ECO:0007669"/>
    <property type="project" value="UniProtKB-SubCell"/>
</dbReference>
<evidence type="ECO:0000256" key="4">
    <source>
        <dbReference type="ARBA" id="ARBA00022452"/>
    </source>
</evidence>
<evidence type="ECO:0000313" key="10">
    <source>
        <dbReference type="EMBL" id="EFP96157.1"/>
    </source>
</evidence>
<comment type="similarity">
    <text evidence="2">Belongs to the TPS (TC 1.B.20) family.</text>
</comment>
<dbReference type="PROSITE" id="PS51779">
    <property type="entry name" value="POTRA"/>
    <property type="match status" value="1"/>
</dbReference>
<keyword evidence="11" id="KW-1185">Reference proteome</keyword>
<keyword evidence="5" id="KW-0812">Transmembrane</keyword>
<evidence type="ECO:0000256" key="8">
    <source>
        <dbReference type="ARBA" id="ARBA00023237"/>
    </source>
</evidence>
<dbReference type="Pfam" id="PF03865">
    <property type="entry name" value="ShlB"/>
    <property type="match status" value="1"/>
</dbReference>
<gene>
    <name evidence="10" type="ORF">VIBC2010_06669</name>
</gene>
<dbReference type="GO" id="GO:0098046">
    <property type="term" value="C:type V protein secretion system complex"/>
    <property type="evidence" value="ECO:0007669"/>
    <property type="project" value="TreeGrafter"/>
</dbReference>
<proteinExistence type="inferred from homology"/>
<accession>E3BLB5</accession>
<comment type="caution">
    <text evidence="10">The sequence shown here is derived from an EMBL/GenBank/DDBJ whole genome shotgun (WGS) entry which is preliminary data.</text>
</comment>
<protein>
    <submittedName>
        <fullName evidence="10">Polypeptide-transport-associated domain-containing protein</fullName>
    </submittedName>
</protein>
<feature type="domain" description="POTRA" evidence="9">
    <location>
        <begin position="95"/>
        <end position="169"/>
    </location>
</feature>
<keyword evidence="6" id="KW-0653">Protein transport</keyword>
<dbReference type="Gene3D" id="2.40.160.50">
    <property type="entry name" value="membrane protein fhac: a member of the omp85/tpsb transporter family"/>
    <property type="match status" value="1"/>
</dbReference>
<dbReference type="InterPro" id="IPR051544">
    <property type="entry name" value="TPS_OM_transporter"/>
</dbReference>
<dbReference type="AlphaFoldDB" id="E3BLB5"/>
<dbReference type="GO" id="GO:0046819">
    <property type="term" value="P:protein secretion by the type V secretion system"/>
    <property type="evidence" value="ECO:0007669"/>
    <property type="project" value="TreeGrafter"/>
</dbReference>
<evidence type="ECO:0000256" key="5">
    <source>
        <dbReference type="ARBA" id="ARBA00022692"/>
    </source>
</evidence>
<dbReference type="Gene3D" id="3.10.20.310">
    <property type="entry name" value="membrane protein fhac"/>
    <property type="match status" value="1"/>
</dbReference>
<evidence type="ECO:0000256" key="6">
    <source>
        <dbReference type="ARBA" id="ARBA00022927"/>
    </source>
</evidence>